<accession>A0ABX0NFZ7</accession>
<sequence length="116" mass="13127">MYSKVKMLRVRGTRRSDREIYADPGAVGHLAMCQVASWLEIKLFAPGTDARPEPIIPVLFDPVLVAMHGNKMLFRGLERQGDQRDANSATVMQEWSVQVMVEQPADIRHQPHRTSS</sequence>
<dbReference type="RefSeq" id="WP_167089231.1">
    <property type="nucleotide sequence ID" value="NZ_WHJG01000025.1"/>
</dbReference>
<comment type="caution">
    <text evidence="1">The sequence shown here is derived from an EMBL/GenBank/DDBJ whole genome shotgun (WGS) entry which is preliminary data.</text>
</comment>
<reference evidence="1 2" key="1">
    <citation type="submission" date="2019-10" db="EMBL/GenBank/DDBJ databases">
        <title>Taxonomy of Antarctic Massilia spp.: description of Massilia rubra sp. nov., Massilia aquatica sp. nov., Massilia mucilaginosa sp. nov., Massilia frigida sp. nov. isolated from streams, lakes and regoliths.</title>
        <authorList>
            <person name="Holochova P."/>
            <person name="Sedlacek I."/>
            <person name="Kralova S."/>
            <person name="Maslanova I."/>
            <person name="Busse H.-J."/>
            <person name="Stankova E."/>
            <person name="Vrbovska V."/>
            <person name="Kovarovic V."/>
            <person name="Bartak M."/>
            <person name="Svec P."/>
            <person name="Pantucek R."/>
        </authorList>
    </citation>
    <scope>NUCLEOTIDE SEQUENCE [LARGE SCALE GENOMIC DNA]</scope>
    <source>
        <strain evidence="1 2">CCM 8695</strain>
    </source>
</reference>
<evidence type="ECO:0000313" key="1">
    <source>
        <dbReference type="EMBL" id="NHZ81814.1"/>
    </source>
</evidence>
<protein>
    <submittedName>
        <fullName evidence="1">Uncharacterized protein</fullName>
    </submittedName>
</protein>
<name>A0ABX0NFZ7_9BURK</name>
<evidence type="ECO:0000313" key="2">
    <source>
        <dbReference type="Proteomes" id="UP000621455"/>
    </source>
</evidence>
<dbReference type="Proteomes" id="UP000621455">
    <property type="component" value="Unassembled WGS sequence"/>
</dbReference>
<proteinExistence type="predicted"/>
<keyword evidence="2" id="KW-1185">Reference proteome</keyword>
<gene>
    <name evidence="1" type="ORF">F2P44_21410</name>
</gene>
<dbReference type="EMBL" id="WHJG01000025">
    <property type="protein sequence ID" value="NHZ81814.1"/>
    <property type="molecule type" value="Genomic_DNA"/>
</dbReference>
<organism evidence="1 2">
    <name type="scientific">Massilia frigida</name>
    <dbReference type="NCBI Taxonomy" id="2609281"/>
    <lineage>
        <taxon>Bacteria</taxon>
        <taxon>Pseudomonadati</taxon>
        <taxon>Pseudomonadota</taxon>
        <taxon>Betaproteobacteria</taxon>
        <taxon>Burkholderiales</taxon>
        <taxon>Oxalobacteraceae</taxon>
        <taxon>Telluria group</taxon>
        <taxon>Massilia</taxon>
    </lineage>
</organism>